<dbReference type="InterPro" id="IPR035647">
    <property type="entry name" value="EFG_III/V"/>
</dbReference>
<reference evidence="3 4" key="1">
    <citation type="submission" date="2014-03" db="EMBL/GenBank/DDBJ databases">
        <title>Genomics of Bifidobacteria.</title>
        <authorList>
            <person name="Ventura M."/>
            <person name="Milani C."/>
            <person name="Lugli G.A."/>
        </authorList>
    </citation>
    <scope>NUCLEOTIDE SEQUENCE [LARGE SCALE GENOMIC DNA]</scope>
    <source>
        <strain evidence="3 4">LMG 11592</strain>
    </source>
</reference>
<dbReference type="InterPro" id="IPR023582">
    <property type="entry name" value="Impact"/>
</dbReference>
<organism evidence="3 4">
    <name type="scientific">Bifidobacterium minimum</name>
    <dbReference type="NCBI Taxonomy" id="1693"/>
    <lineage>
        <taxon>Bacteria</taxon>
        <taxon>Bacillati</taxon>
        <taxon>Actinomycetota</taxon>
        <taxon>Actinomycetes</taxon>
        <taxon>Bifidobacteriales</taxon>
        <taxon>Bifidobacteriaceae</taxon>
        <taxon>Bifidobacterium</taxon>
    </lineage>
</organism>
<dbReference type="RefSeq" id="WP_033395420.1">
    <property type="nucleotide sequence ID" value="NZ_JGZD01000009.1"/>
</dbReference>
<dbReference type="PANTHER" id="PTHR16301:SF20">
    <property type="entry name" value="IMPACT FAMILY MEMBER YIGZ"/>
    <property type="match status" value="1"/>
</dbReference>
<dbReference type="InterPro" id="IPR036956">
    <property type="entry name" value="Impact_N_sf"/>
</dbReference>
<dbReference type="eggNOG" id="COG1739">
    <property type="taxonomic scope" value="Bacteria"/>
</dbReference>
<dbReference type="Proteomes" id="UP000029014">
    <property type="component" value="Unassembled WGS sequence"/>
</dbReference>
<feature type="domain" description="Impact N-terminal" evidence="2">
    <location>
        <begin position="23"/>
        <end position="130"/>
    </location>
</feature>
<comment type="similarity">
    <text evidence="1">Belongs to the IMPACT family.</text>
</comment>
<dbReference type="GO" id="GO:0006446">
    <property type="term" value="P:regulation of translational initiation"/>
    <property type="evidence" value="ECO:0007669"/>
    <property type="project" value="TreeGrafter"/>
</dbReference>
<dbReference type="InterPro" id="IPR020568">
    <property type="entry name" value="Ribosomal_Su5_D2-typ_SF"/>
</dbReference>
<evidence type="ECO:0000313" key="3">
    <source>
        <dbReference type="EMBL" id="KFI72219.1"/>
    </source>
</evidence>
<protein>
    <recommendedName>
        <fullName evidence="2">Impact N-terminal domain-containing protein</fullName>
    </recommendedName>
</protein>
<dbReference type="PANTHER" id="PTHR16301">
    <property type="entry name" value="IMPACT-RELATED"/>
    <property type="match status" value="1"/>
</dbReference>
<dbReference type="GO" id="GO:0005737">
    <property type="term" value="C:cytoplasm"/>
    <property type="evidence" value="ECO:0007669"/>
    <property type="project" value="TreeGrafter"/>
</dbReference>
<evidence type="ECO:0000256" key="1">
    <source>
        <dbReference type="ARBA" id="ARBA00007665"/>
    </source>
</evidence>
<dbReference type="SUPFAM" id="SSF54980">
    <property type="entry name" value="EF-G C-terminal domain-like"/>
    <property type="match status" value="1"/>
</dbReference>
<name>A0A087BMG9_9BIFI</name>
<gene>
    <name evidence="3" type="ORF">BMIN_0110</name>
</gene>
<dbReference type="InterPro" id="IPR001498">
    <property type="entry name" value="Impact_N"/>
</dbReference>
<dbReference type="Pfam" id="PF01205">
    <property type="entry name" value="Impact_N"/>
    <property type="match status" value="1"/>
</dbReference>
<comment type="caution">
    <text evidence="3">The sequence shown here is derived from an EMBL/GenBank/DDBJ whole genome shotgun (WGS) entry which is preliminary data.</text>
</comment>
<dbReference type="STRING" id="1693.BMIN_0110"/>
<evidence type="ECO:0000259" key="2">
    <source>
        <dbReference type="Pfam" id="PF01205"/>
    </source>
</evidence>
<evidence type="ECO:0000313" key="4">
    <source>
        <dbReference type="Proteomes" id="UP000029014"/>
    </source>
</evidence>
<dbReference type="EMBL" id="JGZD01000009">
    <property type="protein sequence ID" value="KFI72219.1"/>
    <property type="molecule type" value="Genomic_DNA"/>
</dbReference>
<dbReference type="AlphaFoldDB" id="A0A087BMG9"/>
<dbReference type="SUPFAM" id="SSF54211">
    <property type="entry name" value="Ribosomal protein S5 domain 2-like"/>
    <property type="match status" value="1"/>
</dbReference>
<proteinExistence type="inferred from homology"/>
<accession>A0A087BMG9</accession>
<dbReference type="Gene3D" id="3.30.70.240">
    <property type="match status" value="1"/>
</dbReference>
<dbReference type="Gene3D" id="3.30.230.30">
    <property type="entry name" value="Impact, N-terminal domain"/>
    <property type="match status" value="1"/>
</dbReference>
<sequence length="222" mass="23379">MATESLTVIDGPDSPAVYEHDQRKSRFIAQICHLADVAEVGDIVARVRSAAPKARHVVHVAVLGIDPGSRDVRMSDDGEPSGTASRPILEVLRSRGLTDCLIVVTRYFGGVLLGAGGLARAYSAAASGALGAATQAVLTVYEQYDVEADYSAFAVVNRIVSRVGGRVSRADYTQSVRCGIVVPESSAGSFERLVVEETAGMVVPRPRGAIRMPRPLASDGDA</sequence>
<keyword evidence="4" id="KW-1185">Reference proteome</keyword>